<feature type="domain" description="SpaA-like prealbumin fold" evidence="5">
    <location>
        <begin position="417"/>
        <end position="505"/>
    </location>
</feature>
<keyword evidence="8" id="KW-1185">Reference proteome</keyword>
<dbReference type="AlphaFoldDB" id="A0A7K0CM34"/>
<accession>A0A7K0CM34</accession>
<keyword evidence="1" id="KW-0344">Guanine-nucleotide releasing factor</keyword>
<dbReference type="SUPFAM" id="SSF50985">
    <property type="entry name" value="RCC1/BLIP-II"/>
    <property type="match status" value="1"/>
</dbReference>
<evidence type="ECO:0000256" key="4">
    <source>
        <dbReference type="SAM" id="SignalP"/>
    </source>
</evidence>
<dbReference type="InterPro" id="IPR058923">
    <property type="entry name" value="RCC1-like_dom"/>
</dbReference>
<proteinExistence type="predicted"/>
<evidence type="ECO:0000259" key="6">
    <source>
        <dbReference type="Pfam" id="PF25390"/>
    </source>
</evidence>
<feature type="compositionally biased region" description="Basic and acidic residues" evidence="3">
    <location>
        <begin position="514"/>
        <end position="527"/>
    </location>
</feature>
<evidence type="ECO:0000313" key="7">
    <source>
        <dbReference type="EMBL" id="MQY14323.1"/>
    </source>
</evidence>
<keyword evidence="2" id="KW-0677">Repeat</keyword>
<evidence type="ECO:0000259" key="5">
    <source>
        <dbReference type="Pfam" id="PF17802"/>
    </source>
</evidence>
<feature type="region of interest" description="Disordered" evidence="3">
    <location>
        <begin position="507"/>
        <end position="527"/>
    </location>
</feature>
<keyword evidence="4" id="KW-0732">Signal</keyword>
<dbReference type="SUPFAM" id="SSF49478">
    <property type="entry name" value="Cna protein B-type domain"/>
    <property type="match status" value="1"/>
</dbReference>
<feature type="chain" id="PRO_5029791430" description="Alpha-tubulin suppressor-like RCC1 family protein" evidence="4">
    <location>
        <begin position="44"/>
        <end position="527"/>
    </location>
</feature>
<dbReference type="PRINTS" id="PR00633">
    <property type="entry name" value="RCCNDNSATION"/>
</dbReference>
<organism evidence="7 8">
    <name type="scientific">Streptomyces smaragdinus</name>
    <dbReference type="NCBI Taxonomy" id="2585196"/>
    <lineage>
        <taxon>Bacteria</taxon>
        <taxon>Bacillati</taxon>
        <taxon>Actinomycetota</taxon>
        <taxon>Actinomycetes</taxon>
        <taxon>Kitasatosporales</taxon>
        <taxon>Streptomycetaceae</taxon>
        <taxon>Streptomyces</taxon>
    </lineage>
</organism>
<dbReference type="Pfam" id="PF25390">
    <property type="entry name" value="WD40_RLD"/>
    <property type="match status" value="1"/>
</dbReference>
<reference evidence="7 8" key="1">
    <citation type="submission" date="2019-10" db="EMBL/GenBank/DDBJ databases">
        <title>Streptomyces smaragdinus sp. nov. and Streptomyces fabii sp. nov., isolated from the gut of fungus growing-termite Macrotermes natalensis.</title>
        <authorList>
            <person name="Schwitalla J."/>
            <person name="Benndorf R."/>
            <person name="Martin K."/>
            <person name="De Beer W."/>
            <person name="Kaster A.-K."/>
            <person name="Vollmers J."/>
            <person name="Poulsen M."/>
            <person name="Beemelmanns C."/>
        </authorList>
    </citation>
    <scope>NUCLEOTIDE SEQUENCE [LARGE SCALE GENOMIC DNA]</scope>
    <source>
        <strain evidence="7 8">RB5</strain>
    </source>
</reference>
<dbReference type="InterPro" id="IPR013783">
    <property type="entry name" value="Ig-like_fold"/>
</dbReference>
<evidence type="ECO:0000256" key="1">
    <source>
        <dbReference type="ARBA" id="ARBA00022658"/>
    </source>
</evidence>
<gene>
    <name evidence="7" type="ORF">SRB5_44870</name>
</gene>
<dbReference type="Pfam" id="PF17802">
    <property type="entry name" value="SpaA"/>
    <property type="match status" value="1"/>
</dbReference>
<feature type="signal peptide" evidence="4">
    <location>
        <begin position="1"/>
        <end position="43"/>
    </location>
</feature>
<dbReference type="OrthoDB" id="9796385at2"/>
<dbReference type="InterPro" id="IPR009091">
    <property type="entry name" value="RCC1/BLIP-II"/>
</dbReference>
<dbReference type="Gene3D" id="2.60.40.10">
    <property type="entry name" value="Immunoglobulins"/>
    <property type="match status" value="1"/>
</dbReference>
<dbReference type="GO" id="GO:0005975">
    <property type="term" value="P:carbohydrate metabolic process"/>
    <property type="evidence" value="ECO:0007669"/>
    <property type="project" value="UniProtKB-ARBA"/>
</dbReference>
<dbReference type="PANTHER" id="PTHR45982:SF1">
    <property type="entry name" value="REGULATOR OF CHROMOSOME CONDENSATION"/>
    <property type="match status" value="1"/>
</dbReference>
<comment type="caution">
    <text evidence="7">The sequence shown here is derived from an EMBL/GenBank/DDBJ whole genome shotgun (WGS) entry which is preliminary data.</text>
</comment>
<dbReference type="Proteomes" id="UP000466345">
    <property type="component" value="Unassembled WGS sequence"/>
</dbReference>
<evidence type="ECO:0000256" key="2">
    <source>
        <dbReference type="ARBA" id="ARBA00022737"/>
    </source>
</evidence>
<dbReference type="PROSITE" id="PS50012">
    <property type="entry name" value="RCC1_3"/>
    <property type="match status" value="6"/>
</dbReference>
<dbReference type="InterPro" id="IPR000408">
    <property type="entry name" value="Reg_chr_condens"/>
</dbReference>
<dbReference type="EMBL" id="WEGJ01000020">
    <property type="protein sequence ID" value="MQY14323.1"/>
    <property type="molecule type" value="Genomic_DNA"/>
</dbReference>
<dbReference type="PROSITE" id="PS00626">
    <property type="entry name" value="RCC1_2"/>
    <property type="match status" value="1"/>
</dbReference>
<evidence type="ECO:0000256" key="3">
    <source>
        <dbReference type="SAM" id="MobiDB-lite"/>
    </source>
</evidence>
<dbReference type="PANTHER" id="PTHR45982">
    <property type="entry name" value="REGULATOR OF CHROMOSOME CONDENSATION"/>
    <property type="match status" value="1"/>
</dbReference>
<evidence type="ECO:0000313" key="8">
    <source>
        <dbReference type="Proteomes" id="UP000466345"/>
    </source>
</evidence>
<name>A0A7K0CM34_9ACTN</name>
<dbReference type="InterPro" id="IPR051553">
    <property type="entry name" value="Ran_GTPase-activating"/>
</dbReference>
<evidence type="ECO:0008006" key="9">
    <source>
        <dbReference type="Google" id="ProtNLM"/>
    </source>
</evidence>
<sequence>MRLLNPVRARRAHGRTRGRATALATALSALVAGLGLLAPPAAAQGPSEPTDVAMSWGYNAYGQLGDGTTDNRSLPGDVTLPDGVRLTDVEAGAFHNLAVTSEGRVLAWGHNSQGQLGDGSTQDRSTPAEAALPDDVTVTQVAGGGEFTLALASDGRLFAWGDNAYGQLGTGDLMDHPTPVEVTLPDDVTLTQIACGREHALALTATGDVLAWGRNGNGQLGDNTTTNRMVPTWVGIPGPVRVLQVSGGWAHSMARTTTGVLAWGANAEGQLGIGPLGQQNLPVAVQLPAGITVTDIGAGAYSGVALTSEGDAYSWGHNGWGQLGNGTTDWRNTPGPVLLPEDADVTDIVVGYYHVMAGTADGGLLEWGEGLHGEVGTGDFVVYPLPVRPQLPEGLTVTDYTGGWASTVALFVPRAQGAITVRKTDAVSGDPLAGAVFRLWRETNDEPGLQPDDTPVGEGCATDDEGLCTFEGLESGSYYVEETDVPEGYKLPKDPVTGPIEVDGAGGHVNVPLDNRRHECPKGDKHC</sequence>
<dbReference type="Gene3D" id="2.130.10.30">
    <property type="entry name" value="Regulator of chromosome condensation 1/beta-lactamase-inhibitor protein II"/>
    <property type="match status" value="2"/>
</dbReference>
<feature type="domain" description="RCC1-like" evidence="6">
    <location>
        <begin position="54"/>
        <end position="408"/>
    </location>
</feature>
<dbReference type="RefSeq" id="WP_153454894.1">
    <property type="nucleotide sequence ID" value="NZ_WEGJ01000020.1"/>
</dbReference>
<protein>
    <recommendedName>
        <fullName evidence="9">Alpha-tubulin suppressor-like RCC1 family protein</fullName>
    </recommendedName>
</protein>
<dbReference type="InterPro" id="IPR041033">
    <property type="entry name" value="SpaA_PFL_dom_1"/>
</dbReference>